<dbReference type="GO" id="GO:0019441">
    <property type="term" value="P:L-tryptophan catabolic process to kynurenine"/>
    <property type="evidence" value="ECO:0007669"/>
    <property type="project" value="InterPro"/>
</dbReference>
<evidence type="ECO:0000256" key="6">
    <source>
        <dbReference type="ARBA" id="ARBA00022833"/>
    </source>
</evidence>
<dbReference type="PANTHER" id="PTHR31118">
    <property type="entry name" value="CYCLASE-LIKE PROTEIN 2"/>
    <property type="match status" value="1"/>
</dbReference>
<dbReference type="SUPFAM" id="SSF102198">
    <property type="entry name" value="Putative cyclase"/>
    <property type="match status" value="1"/>
</dbReference>
<evidence type="ECO:0000256" key="7">
    <source>
        <dbReference type="ARBA" id="ARBA00023079"/>
    </source>
</evidence>
<reference evidence="9" key="1">
    <citation type="journal article" date="2015" name="Microbiology">
        <title>Genome of Methanoregula boonei 6A8 reveals adaptations to oligotrophic peatland environments.</title>
        <authorList>
            <person name="Braeuer S."/>
            <person name="Cadillo-Quiroz H."/>
            <person name="Kyrpides N."/>
            <person name="Woyke T."/>
            <person name="Goodwin L."/>
            <person name="Detter C."/>
            <person name="Podell S."/>
            <person name="Yavitt J.B."/>
            <person name="Zinder S.H."/>
        </authorList>
    </citation>
    <scope>NUCLEOTIDE SEQUENCE [LARGE SCALE GENOMIC DNA]</scope>
    <source>
        <strain evidence="9">DSM 21154 / JCM 14090 / 6A8</strain>
    </source>
</reference>
<evidence type="ECO:0000313" key="9">
    <source>
        <dbReference type="Proteomes" id="UP000002408"/>
    </source>
</evidence>
<dbReference type="HOGENOM" id="CLU_030671_3_1_2"/>
<dbReference type="EMBL" id="CP000780">
    <property type="protein sequence ID" value="ABS54779.1"/>
    <property type="molecule type" value="Genomic_DNA"/>
</dbReference>
<accession>A7I4W8</accession>
<dbReference type="Proteomes" id="UP000002408">
    <property type="component" value="Chromosome"/>
</dbReference>
<evidence type="ECO:0000313" key="8">
    <source>
        <dbReference type="EMBL" id="ABS54779.1"/>
    </source>
</evidence>
<evidence type="ECO:0000256" key="4">
    <source>
        <dbReference type="ARBA" id="ARBA00022723"/>
    </source>
</evidence>
<protein>
    <submittedName>
        <fullName evidence="8">Cyclase family protein</fullName>
    </submittedName>
</protein>
<keyword evidence="7" id="KW-0823">Tryptophan catabolism</keyword>
<dbReference type="Gene3D" id="3.50.30.50">
    <property type="entry name" value="Putative cyclase"/>
    <property type="match status" value="1"/>
</dbReference>
<dbReference type="Pfam" id="PF04199">
    <property type="entry name" value="Cyclase"/>
    <property type="match status" value="1"/>
</dbReference>
<dbReference type="InterPro" id="IPR007325">
    <property type="entry name" value="KFase/CYL"/>
</dbReference>
<evidence type="ECO:0000256" key="3">
    <source>
        <dbReference type="ARBA" id="ARBA00011738"/>
    </source>
</evidence>
<proteinExistence type="predicted"/>
<organism evidence="8 9">
    <name type="scientific">Methanoregula boonei (strain DSM 21154 / JCM 14090 / 6A8)</name>
    <dbReference type="NCBI Taxonomy" id="456442"/>
    <lineage>
        <taxon>Archaea</taxon>
        <taxon>Methanobacteriati</taxon>
        <taxon>Methanobacteriota</taxon>
        <taxon>Stenosarchaea group</taxon>
        <taxon>Methanomicrobia</taxon>
        <taxon>Methanomicrobiales</taxon>
        <taxon>Methanoregulaceae</taxon>
        <taxon>Methanoregula</taxon>
    </lineage>
</organism>
<name>A7I4W8_METB6</name>
<keyword evidence="6" id="KW-0862">Zinc</keyword>
<dbReference type="eggNOG" id="arCOG02462">
    <property type="taxonomic scope" value="Archaea"/>
</dbReference>
<gene>
    <name evidence="8" type="ordered locus">Mboo_0257</name>
</gene>
<dbReference type="GO" id="GO:0046872">
    <property type="term" value="F:metal ion binding"/>
    <property type="evidence" value="ECO:0007669"/>
    <property type="project" value="UniProtKB-KW"/>
</dbReference>
<comment type="pathway">
    <text evidence="2">Amino-acid degradation.</text>
</comment>
<dbReference type="OrthoDB" id="9014at2157"/>
<evidence type="ECO:0000256" key="5">
    <source>
        <dbReference type="ARBA" id="ARBA00022801"/>
    </source>
</evidence>
<evidence type="ECO:0000256" key="2">
    <source>
        <dbReference type="ARBA" id="ARBA00005023"/>
    </source>
</evidence>
<dbReference type="FunFam" id="3.50.30.50:FF:000001">
    <property type="entry name" value="Kynurenine formamidase"/>
    <property type="match status" value="1"/>
</dbReference>
<keyword evidence="9" id="KW-1185">Reference proteome</keyword>
<dbReference type="KEGG" id="mbn:Mboo_0257"/>
<evidence type="ECO:0000256" key="1">
    <source>
        <dbReference type="ARBA" id="ARBA00001947"/>
    </source>
</evidence>
<comment type="cofactor">
    <cofactor evidence="1">
        <name>Zn(2+)</name>
        <dbReference type="ChEBI" id="CHEBI:29105"/>
    </cofactor>
</comment>
<keyword evidence="5" id="KW-0378">Hydrolase</keyword>
<dbReference type="AlphaFoldDB" id="A7I4W8"/>
<dbReference type="STRING" id="456442.Mboo_0257"/>
<comment type="subunit">
    <text evidence="3">Homodimer.</text>
</comment>
<dbReference type="InterPro" id="IPR037175">
    <property type="entry name" value="KFase_sf"/>
</dbReference>
<dbReference type="RefSeq" id="WP_011991267.1">
    <property type="nucleotide sequence ID" value="NC_009712.1"/>
</dbReference>
<dbReference type="GeneID" id="5410247"/>
<dbReference type="GO" id="GO:0004061">
    <property type="term" value="F:arylformamidase activity"/>
    <property type="evidence" value="ECO:0007669"/>
    <property type="project" value="InterPro"/>
</dbReference>
<sequence>MKIIDVTRPLSGTTVSFPGDPALQFSQRDAGLYLISELHMNSHSGTHIDAPVHYLKKGDTIDRIPLDHLIGPCRVLDLSGAGPEITAADLGGRLCGAKRILLKTVFSGETQFREDFPHISTDAAELLTREGVLCVGIDSFSIEALVCDGSVHREILGHGCIIVELLDLSSVSEGNYEMAALPLRLVGLDGAPARVVLMKQEDE</sequence>
<keyword evidence="4" id="KW-0479">Metal-binding</keyword>
<dbReference type="PANTHER" id="PTHR31118:SF12">
    <property type="entry name" value="CYCLASE-LIKE PROTEIN 2"/>
    <property type="match status" value="1"/>
</dbReference>